<dbReference type="InParanoid" id="C4JRC0"/>
<dbReference type="OrthoDB" id="5378435at2759"/>
<protein>
    <submittedName>
        <fullName evidence="2">Uncharacterized protein</fullName>
    </submittedName>
</protein>
<dbReference type="GeneID" id="8443319"/>
<proteinExistence type="predicted"/>
<feature type="region of interest" description="Disordered" evidence="1">
    <location>
        <begin position="36"/>
        <end position="58"/>
    </location>
</feature>
<dbReference type="RefSeq" id="XP_002584320.1">
    <property type="nucleotide sequence ID" value="XM_002584274.1"/>
</dbReference>
<dbReference type="EMBL" id="CH476617">
    <property type="protein sequence ID" value="EEP80167.1"/>
    <property type="molecule type" value="Genomic_DNA"/>
</dbReference>
<dbReference type="KEGG" id="ure:UREG_05009"/>
<reference evidence="3" key="1">
    <citation type="journal article" date="2009" name="Genome Res.">
        <title>Comparative genomic analyses of the human fungal pathogens Coccidioides and their relatives.</title>
        <authorList>
            <person name="Sharpton T.J."/>
            <person name="Stajich J.E."/>
            <person name="Rounsley S.D."/>
            <person name="Gardner M.J."/>
            <person name="Wortman J.R."/>
            <person name="Jordar V.S."/>
            <person name="Maiti R."/>
            <person name="Kodira C.D."/>
            <person name="Neafsey D.E."/>
            <person name="Zeng Q."/>
            <person name="Hung C.-Y."/>
            <person name="McMahan C."/>
            <person name="Muszewska A."/>
            <person name="Grynberg M."/>
            <person name="Mandel M.A."/>
            <person name="Kellner E.M."/>
            <person name="Barker B.M."/>
            <person name="Galgiani J.N."/>
            <person name="Orbach M.J."/>
            <person name="Kirkland T.N."/>
            <person name="Cole G.T."/>
            <person name="Henn M.R."/>
            <person name="Birren B.W."/>
            <person name="Taylor J.W."/>
        </authorList>
    </citation>
    <scope>NUCLEOTIDE SEQUENCE [LARGE SCALE GENOMIC DNA]</scope>
    <source>
        <strain evidence="3">UAMH 1704</strain>
    </source>
</reference>
<feature type="region of interest" description="Disordered" evidence="1">
    <location>
        <begin position="167"/>
        <end position="186"/>
    </location>
</feature>
<dbReference type="HOGENOM" id="CLU_967078_0_0_1"/>
<evidence type="ECO:0000313" key="2">
    <source>
        <dbReference type="EMBL" id="EEP80167.1"/>
    </source>
</evidence>
<accession>C4JRC0</accession>
<dbReference type="Proteomes" id="UP000002058">
    <property type="component" value="Unassembled WGS sequence"/>
</dbReference>
<evidence type="ECO:0000256" key="1">
    <source>
        <dbReference type="SAM" id="MobiDB-lite"/>
    </source>
</evidence>
<dbReference type="OMA" id="KRDMMFN"/>
<dbReference type="eggNOG" id="ENOG502SYFI">
    <property type="taxonomic scope" value="Eukaryota"/>
</dbReference>
<dbReference type="VEuPathDB" id="FungiDB:UREG_05009"/>
<name>C4JRC0_UNCRE</name>
<gene>
    <name evidence="2" type="ORF">UREG_05009</name>
</gene>
<organism evidence="2 3">
    <name type="scientific">Uncinocarpus reesii (strain UAMH 1704)</name>
    <dbReference type="NCBI Taxonomy" id="336963"/>
    <lineage>
        <taxon>Eukaryota</taxon>
        <taxon>Fungi</taxon>
        <taxon>Dikarya</taxon>
        <taxon>Ascomycota</taxon>
        <taxon>Pezizomycotina</taxon>
        <taxon>Eurotiomycetes</taxon>
        <taxon>Eurotiomycetidae</taxon>
        <taxon>Onygenales</taxon>
        <taxon>Onygenaceae</taxon>
        <taxon>Uncinocarpus</taxon>
    </lineage>
</organism>
<keyword evidence="3" id="KW-1185">Reference proteome</keyword>
<feature type="compositionally biased region" description="Polar residues" evidence="1">
    <location>
        <begin position="37"/>
        <end position="46"/>
    </location>
</feature>
<feature type="compositionally biased region" description="Acidic residues" evidence="1">
    <location>
        <begin position="275"/>
        <end position="288"/>
    </location>
</feature>
<evidence type="ECO:0000313" key="3">
    <source>
        <dbReference type="Proteomes" id="UP000002058"/>
    </source>
</evidence>
<feature type="region of interest" description="Disordered" evidence="1">
    <location>
        <begin position="262"/>
        <end position="288"/>
    </location>
</feature>
<dbReference type="AlphaFoldDB" id="C4JRC0"/>
<sequence>MAQFDRMSVDLGGNYAFANPTYVGGLARRHPSRITKLASTGNSPRNNGRGDIRSRSGSCRRFSAQGDQLAASFYAALQKATASHHLPVADCQPRPCYAEPQMPGTCNSFAKWPPAEMSSLAGRQPYERNSFHLSFHGDFQQPWEEDRESEPESDWPTYIPMVSSTTTPNLRHYERPTPQNTTATSSPELFSYHHVPEPKTPPFLAADDGAKSDEVLVGVGLYDEPVEAISWEESSSMESHFGIRTNLDGPFLKPAQIIGKGLKLEETFNPPPVESDAEDDSEDEACGE</sequence>
<feature type="compositionally biased region" description="Polar residues" evidence="1">
    <location>
        <begin position="177"/>
        <end position="186"/>
    </location>
</feature>